<organism evidence="8 9">
    <name type="scientific">Ideonella paludis</name>
    <dbReference type="NCBI Taxonomy" id="1233411"/>
    <lineage>
        <taxon>Bacteria</taxon>
        <taxon>Pseudomonadati</taxon>
        <taxon>Pseudomonadota</taxon>
        <taxon>Betaproteobacteria</taxon>
        <taxon>Burkholderiales</taxon>
        <taxon>Sphaerotilaceae</taxon>
        <taxon>Ideonella</taxon>
    </lineage>
</organism>
<keyword evidence="4 8" id="KW-0067">ATP-binding</keyword>
<dbReference type="PROSITE" id="PS00211">
    <property type="entry name" value="ABC_TRANSPORTER_1"/>
    <property type="match status" value="1"/>
</dbReference>
<evidence type="ECO:0000313" key="9">
    <source>
        <dbReference type="Proteomes" id="UP000672097"/>
    </source>
</evidence>
<dbReference type="GO" id="GO:0005524">
    <property type="term" value="F:ATP binding"/>
    <property type="evidence" value="ECO:0007669"/>
    <property type="project" value="UniProtKB-KW"/>
</dbReference>
<proteinExistence type="predicted"/>
<evidence type="ECO:0000259" key="7">
    <source>
        <dbReference type="PROSITE" id="PS50893"/>
    </source>
</evidence>
<dbReference type="PANTHER" id="PTHR42794">
    <property type="entry name" value="HEMIN IMPORT ATP-BINDING PROTEIN HMUV"/>
    <property type="match status" value="1"/>
</dbReference>
<sequence length="245" mass="26169">MIRAEHLCLHAAGRPLLQGLDWQVQPGQRVAVLGHNGAGKSTLLRSLAGFMPVAQGQLSVMGTALHDRPSSGTLRALRAQVAQVHQGVHLVGRLSALDNVLIGGAARFGSPLSWLRRWPRPERDAAEAALARVGLADAAGRRADTLSGGERQKVAMARALHQRARVLLADEPTAALDARAEDELLTLLDGLVREQGLTLISVVHDLRLLPRLADRVLVLRQGRAVLDAPLAEVSPQTLSEALSHA</sequence>
<keyword evidence="2" id="KW-0472">Membrane</keyword>
<keyword evidence="2" id="KW-1003">Cell membrane</keyword>
<evidence type="ECO:0000256" key="4">
    <source>
        <dbReference type="ARBA" id="ARBA00022840"/>
    </source>
</evidence>
<keyword evidence="9" id="KW-1185">Reference proteome</keyword>
<evidence type="ECO:0000256" key="5">
    <source>
        <dbReference type="ARBA" id="ARBA00022967"/>
    </source>
</evidence>
<dbReference type="Proteomes" id="UP000672097">
    <property type="component" value="Unassembled WGS sequence"/>
</dbReference>
<dbReference type="SUPFAM" id="SSF52540">
    <property type="entry name" value="P-loop containing nucleoside triphosphate hydrolases"/>
    <property type="match status" value="1"/>
</dbReference>
<comment type="function">
    <text evidence="6">Part of the ABC transporter complex HmuTUV involved in hemin import. Responsible for energy coupling to the transport system.</text>
</comment>
<dbReference type="InterPro" id="IPR003439">
    <property type="entry name" value="ABC_transporter-like_ATP-bd"/>
</dbReference>
<dbReference type="InterPro" id="IPR003593">
    <property type="entry name" value="AAA+_ATPase"/>
</dbReference>
<reference evidence="8 9" key="1">
    <citation type="submission" date="2021-04" db="EMBL/GenBank/DDBJ databases">
        <title>The genome sequence of type strain Ideonella paludis KCTC 32238.</title>
        <authorList>
            <person name="Liu Y."/>
        </authorList>
    </citation>
    <scope>NUCLEOTIDE SEQUENCE [LARGE SCALE GENOMIC DNA]</scope>
    <source>
        <strain evidence="8 9">KCTC 32238</strain>
    </source>
</reference>
<feature type="domain" description="ABC transporter" evidence="7">
    <location>
        <begin position="2"/>
        <end position="245"/>
    </location>
</feature>
<gene>
    <name evidence="8" type="ORF">KAK11_03555</name>
</gene>
<evidence type="ECO:0000256" key="2">
    <source>
        <dbReference type="ARBA" id="ARBA00022475"/>
    </source>
</evidence>
<dbReference type="InterPro" id="IPR017871">
    <property type="entry name" value="ABC_transporter-like_CS"/>
</dbReference>
<dbReference type="Gene3D" id="3.40.50.300">
    <property type="entry name" value="P-loop containing nucleotide triphosphate hydrolases"/>
    <property type="match status" value="1"/>
</dbReference>
<comment type="caution">
    <text evidence="8">The sequence shown here is derived from an EMBL/GenBank/DDBJ whole genome shotgun (WGS) entry which is preliminary data.</text>
</comment>
<keyword evidence="5" id="KW-1278">Translocase</keyword>
<evidence type="ECO:0000256" key="1">
    <source>
        <dbReference type="ARBA" id="ARBA00022448"/>
    </source>
</evidence>
<name>A0ABS5DTC7_9BURK</name>
<accession>A0ABS5DTC7</accession>
<evidence type="ECO:0000256" key="3">
    <source>
        <dbReference type="ARBA" id="ARBA00022741"/>
    </source>
</evidence>
<dbReference type="Pfam" id="PF00005">
    <property type="entry name" value="ABC_tran"/>
    <property type="match status" value="1"/>
</dbReference>
<dbReference type="PROSITE" id="PS50893">
    <property type="entry name" value="ABC_TRANSPORTER_2"/>
    <property type="match status" value="1"/>
</dbReference>
<dbReference type="SMART" id="SM00382">
    <property type="entry name" value="AAA"/>
    <property type="match status" value="1"/>
</dbReference>
<protein>
    <submittedName>
        <fullName evidence="8">ATP-binding cassette domain-containing protein</fullName>
    </submittedName>
</protein>
<dbReference type="PANTHER" id="PTHR42794:SF1">
    <property type="entry name" value="HEMIN IMPORT ATP-BINDING PROTEIN HMUV"/>
    <property type="match status" value="1"/>
</dbReference>
<dbReference type="InterPro" id="IPR027417">
    <property type="entry name" value="P-loop_NTPase"/>
</dbReference>
<evidence type="ECO:0000256" key="6">
    <source>
        <dbReference type="ARBA" id="ARBA00037066"/>
    </source>
</evidence>
<evidence type="ECO:0000313" key="8">
    <source>
        <dbReference type="EMBL" id="MBQ0934393.1"/>
    </source>
</evidence>
<keyword evidence="3" id="KW-0547">Nucleotide-binding</keyword>
<keyword evidence="1" id="KW-0813">Transport</keyword>
<dbReference type="EMBL" id="JAGQDG010000001">
    <property type="protein sequence ID" value="MBQ0934393.1"/>
    <property type="molecule type" value="Genomic_DNA"/>
</dbReference>
<dbReference type="RefSeq" id="WP_210806200.1">
    <property type="nucleotide sequence ID" value="NZ_JAGQDG010000001.1"/>
</dbReference>